<accession>A0AAD9LL63</accession>
<dbReference type="Proteomes" id="UP001259832">
    <property type="component" value="Unassembled WGS sequence"/>
</dbReference>
<keyword evidence="2" id="KW-1185">Reference proteome</keyword>
<dbReference type="EMBL" id="JASMQC010000016">
    <property type="protein sequence ID" value="KAK1939429.1"/>
    <property type="molecule type" value="Genomic_DNA"/>
</dbReference>
<reference evidence="1" key="1">
    <citation type="submission" date="2023-08" db="EMBL/GenBank/DDBJ databases">
        <title>Reference Genome Resource for the Citrus Pathogen Phytophthora citrophthora.</title>
        <authorList>
            <person name="Moller H."/>
            <person name="Coetzee B."/>
            <person name="Rose L.J."/>
            <person name="Van Niekerk J.M."/>
        </authorList>
    </citation>
    <scope>NUCLEOTIDE SEQUENCE</scope>
    <source>
        <strain evidence="1">STE-U-9442</strain>
    </source>
</reference>
<gene>
    <name evidence="1" type="ORF">P3T76_008813</name>
</gene>
<dbReference type="AlphaFoldDB" id="A0AAD9LL63"/>
<organism evidence="1 2">
    <name type="scientific">Phytophthora citrophthora</name>
    <dbReference type="NCBI Taxonomy" id="4793"/>
    <lineage>
        <taxon>Eukaryota</taxon>
        <taxon>Sar</taxon>
        <taxon>Stramenopiles</taxon>
        <taxon>Oomycota</taxon>
        <taxon>Peronosporomycetes</taxon>
        <taxon>Peronosporales</taxon>
        <taxon>Peronosporaceae</taxon>
        <taxon>Phytophthora</taxon>
    </lineage>
</organism>
<proteinExistence type="predicted"/>
<evidence type="ECO:0000313" key="1">
    <source>
        <dbReference type="EMBL" id="KAK1939429.1"/>
    </source>
</evidence>
<name>A0AAD9LL63_9STRA</name>
<protein>
    <submittedName>
        <fullName evidence="1">Uncharacterized protein</fullName>
    </submittedName>
</protein>
<sequence length="106" mass="11443">MSIGVSLNDQMPSEVLICIVGITTKSAFALCRFLLSRSSVLHIPPSTSGHPIWVLPSTTLSSRHCVAIPADSGYVTVFLAMLLTIVENLPSIRPRCMNVPPTKNHS</sequence>
<comment type="caution">
    <text evidence="1">The sequence shown here is derived from an EMBL/GenBank/DDBJ whole genome shotgun (WGS) entry which is preliminary data.</text>
</comment>
<evidence type="ECO:0000313" key="2">
    <source>
        <dbReference type="Proteomes" id="UP001259832"/>
    </source>
</evidence>